<dbReference type="SUPFAM" id="SSF51120">
    <property type="entry name" value="beta-Roll"/>
    <property type="match status" value="1"/>
</dbReference>
<gene>
    <name evidence="1" type="ORF">ND528_03655</name>
</gene>
<dbReference type="InterPro" id="IPR011049">
    <property type="entry name" value="Serralysin-like_metalloprot_C"/>
</dbReference>
<dbReference type="RefSeq" id="WP_263469721.1">
    <property type="nucleotide sequence ID" value="NZ_JAMSHA010000001.1"/>
</dbReference>
<organism evidence="1 2">
    <name type="scientific">Pseudomonas mercuritolerans</name>
    <dbReference type="NCBI Taxonomy" id="2951809"/>
    <lineage>
        <taxon>Bacteria</taxon>
        <taxon>Pseudomonadati</taxon>
        <taxon>Pseudomonadota</taxon>
        <taxon>Gammaproteobacteria</taxon>
        <taxon>Pseudomonadales</taxon>
        <taxon>Pseudomonadaceae</taxon>
        <taxon>Pseudomonas</taxon>
    </lineage>
</organism>
<protein>
    <submittedName>
        <fullName evidence="1">Calcium-binding protein</fullName>
    </submittedName>
</protein>
<proteinExistence type="predicted"/>
<evidence type="ECO:0000313" key="1">
    <source>
        <dbReference type="EMBL" id="MCV2220660.1"/>
    </source>
</evidence>
<name>A0ABT2XPN6_9PSED</name>
<comment type="caution">
    <text evidence="1">The sequence shown here is derived from an EMBL/GenBank/DDBJ whole genome shotgun (WGS) entry which is preliminary data.</text>
</comment>
<dbReference type="EMBL" id="JAMSHA010000001">
    <property type="protein sequence ID" value="MCV2220660.1"/>
    <property type="molecule type" value="Genomic_DNA"/>
</dbReference>
<evidence type="ECO:0000313" key="2">
    <source>
        <dbReference type="Proteomes" id="UP001063475"/>
    </source>
</evidence>
<dbReference type="Proteomes" id="UP001063475">
    <property type="component" value="Unassembled WGS sequence"/>
</dbReference>
<sequence>MASLIKKSIILTSVPEPNNNPRGDRAVITDMVFATNAHTDSTIDISATAATQLKLVDDLFGPLQLGEVSITRVSLNALGATFDGQPLNGKNTFFRRPRHSFINTLQFSAPNIERYITSYTGRDSYLLSTLLFEMASRRPLTAPPLIRDPAPSDTDQFPYRTKLAKLLNSAQKLDLRHARLPKHHPRWVAAIKSYTTLGSSVGIQGFGIFMGLRGIVDAIKADNKTEVAINSVGIASEGASIASDVAVNRIATQMLNAGQNAYRDFAKTRFAVRLGRSGGLIGGAFTLPFDIFTAVRSLNAAENATGKEAMDHYVSAGLSVASAAMTIILGAAAMAGFAFAGPAGLAAGAILAIGSQIYGAVRIVDEIDDYIELSVDERWRSGWFSFCMMDLDEDIQDRYSRATAMIQHTRQAKETARKLLDGALKDSIEAIVNGTVDVQLKPTRVWKRNWWTKQDAWEWINVPVIKGGDDSIDARAGVNSDTPGAELGITAQNKGVLWLIGDGRDSIRGVENKPNSFHYRSGRKELTGGTSDDRFVFEGAADLLRQPADVAEHSTLRGGAGNDTLTLGGILHNPRRPDIGFDVDLPAGTLHTMQPDISAEDGVRYSFHSLIESIENVETVDSAASIVTGTDDRNVIKSRGYDTIKAGAGDDQIYLLHRGATASGEAGIDEYFIEHQSGRFSIDEDGNDQSFIMLNWNKDLIESWSIDKGSLVITSKFDFFDTPQNIVTIDGVYKQELAQYQLKNKLLTFITRDAFYLQPILPEQIESDDPVDIEITVIKHGNPPKATILFDSHYLINDQNNHSYYIPRSAKSIDFYSVKRDDAVTRLYLDYASNELTKVEEHYSARQSDAKNDLVAGCNLVYHFGAKTLGLANFSFARGGSDPMNMEKILRTMACTPNQRYLLVFSDGVAANATLSSQSHVIPEGQTYQHHAFTKWVQEAPLPLTMRKGDYFYDLPENEAHNMSAHSECAQLFSYSGQTAMECFEGHGATYLMHLAADMIIRLSTPGALATAEIRLPRSSTWELDATKLGKVDITLENNQLRIGTCVIHLPVYGSEDLIDQIQVITEYGVVHTVDLSFDRVYLDGLDGRFFTEPDASRVLPEALLALANEELRGRHIVAAADGQAVNYKFPAYGWVLSKDRSRIESSELWVLHQCVHLRPDLFKPQPSMTAA</sequence>
<keyword evidence="2" id="KW-1185">Reference proteome</keyword>
<reference evidence="1" key="1">
    <citation type="submission" date="2022-06" db="EMBL/GenBank/DDBJ databases">
        <title>De novo draft assembly of the Pseudomonas mercurotoleraris sp. nov., isolated from the plants rhizosphere.</title>
        <authorList>
            <person name="Robas M."/>
            <person name="Gonzalez D."/>
            <person name="Fernandez V.M."/>
            <person name="Luna L."/>
            <person name="Provanza A."/>
            <person name="Jimenez P.A."/>
        </authorList>
    </citation>
    <scope>NUCLEOTIDE SEQUENCE</scope>
    <source>
        <strain evidence="1">SAICEUPSM</strain>
    </source>
</reference>
<accession>A0ABT2XPN6</accession>